<dbReference type="Proteomes" id="UP000220133">
    <property type="component" value="Chromosome"/>
</dbReference>
<keyword evidence="1" id="KW-0812">Transmembrane</keyword>
<gene>
    <name evidence="3" type="ORF">COR50_17250</name>
</gene>
<feature type="domain" description="CBU-0592-like" evidence="2">
    <location>
        <begin position="4"/>
        <end position="76"/>
    </location>
</feature>
<keyword evidence="4" id="KW-1185">Reference proteome</keyword>
<dbReference type="OrthoDB" id="679934at2"/>
<reference evidence="3 4" key="1">
    <citation type="submission" date="2017-10" db="EMBL/GenBank/DDBJ databases">
        <title>Paenichitinophaga pekingensis gen. nov., sp. nov., isolated from activated sludge.</title>
        <authorList>
            <person name="Jin D."/>
            <person name="Kong X."/>
            <person name="Deng Y."/>
            <person name="Bai Z."/>
        </authorList>
    </citation>
    <scope>NUCLEOTIDE SEQUENCE [LARGE SCALE GENOMIC DNA]</scope>
    <source>
        <strain evidence="3 4">13</strain>
    </source>
</reference>
<dbReference type="AlphaFoldDB" id="A0A291R184"/>
<name>A0A291R184_9BACT</name>
<dbReference type="InterPro" id="IPR058058">
    <property type="entry name" value="CBU_0592-like"/>
</dbReference>
<keyword evidence="1" id="KW-0472">Membrane</keyword>
<dbReference type="Pfam" id="PF26604">
    <property type="entry name" value="CBU_0592"/>
    <property type="match status" value="1"/>
</dbReference>
<dbReference type="EMBL" id="CP023777">
    <property type="protein sequence ID" value="ATL49935.1"/>
    <property type="molecule type" value="Genomic_DNA"/>
</dbReference>
<proteinExistence type="predicted"/>
<evidence type="ECO:0000313" key="4">
    <source>
        <dbReference type="Proteomes" id="UP000220133"/>
    </source>
</evidence>
<protein>
    <recommendedName>
        <fullName evidence="2">CBU-0592-like domain-containing protein</fullName>
    </recommendedName>
</protein>
<sequence length="81" mass="8995">MYPILGWVGTLAYLLAYFLLSINKISARQLIYHALNLVGAVGLTANALYYADLPNVVVNVVWGLIAISAYLVISRKRKKQN</sequence>
<evidence type="ECO:0000313" key="3">
    <source>
        <dbReference type="EMBL" id="ATL49935.1"/>
    </source>
</evidence>
<evidence type="ECO:0000256" key="1">
    <source>
        <dbReference type="SAM" id="Phobius"/>
    </source>
</evidence>
<feature type="transmembrane region" description="Helical" evidence="1">
    <location>
        <begin position="30"/>
        <end position="50"/>
    </location>
</feature>
<dbReference type="NCBIfam" id="NF047864">
    <property type="entry name" value="CBU_0592_membra"/>
    <property type="match status" value="1"/>
</dbReference>
<evidence type="ECO:0000259" key="2">
    <source>
        <dbReference type="Pfam" id="PF26604"/>
    </source>
</evidence>
<accession>A0A291R184</accession>
<keyword evidence="1" id="KW-1133">Transmembrane helix</keyword>
<feature type="transmembrane region" description="Helical" evidence="1">
    <location>
        <begin position="56"/>
        <end position="73"/>
    </location>
</feature>
<organism evidence="3 4">
    <name type="scientific">Chitinophaga caeni</name>
    <dbReference type="NCBI Taxonomy" id="2029983"/>
    <lineage>
        <taxon>Bacteria</taxon>
        <taxon>Pseudomonadati</taxon>
        <taxon>Bacteroidota</taxon>
        <taxon>Chitinophagia</taxon>
        <taxon>Chitinophagales</taxon>
        <taxon>Chitinophagaceae</taxon>
        <taxon>Chitinophaga</taxon>
    </lineage>
</organism>
<dbReference type="KEGG" id="cbae:COR50_17250"/>
<feature type="transmembrane region" description="Helical" evidence="1">
    <location>
        <begin position="6"/>
        <end position="23"/>
    </location>
</feature>